<reference evidence="4 5" key="1">
    <citation type="submission" date="2020-08" db="EMBL/GenBank/DDBJ databases">
        <title>Genomic Encyclopedia of Type Strains, Phase IV (KMG-IV): sequencing the most valuable type-strain genomes for metagenomic binning, comparative biology and taxonomic classification.</title>
        <authorList>
            <person name="Goeker M."/>
        </authorList>
    </citation>
    <scope>NUCLEOTIDE SEQUENCE [LARGE SCALE GENOMIC DNA]</scope>
    <source>
        <strain evidence="4 5">DSM 105721</strain>
    </source>
</reference>
<keyword evidence="1" id="KW-1133">Transmembrane helix</keyword>
<keyword evidence="1" id="KW-0472">Membrane</keyword>
<dbReference type="PIRSF" id="PIRSF018266">
    <property type="entry name" value="FecR"/>
    <property type="match status" value="1"/>
</dbReference>
<feature type="transmembrane region" description="Helical" evidence="1">
    <location>
        <begin position="79"/>
        <end position="102"/>
    </location>
</feature>
<gene>
    <name evidence="4" type="ORF">GGR14_004014</name>
</gene>
<sequence length="384" mass="44527">MKENDIDRILAGSFTGEKLSEEEKCLLEEWRRENECRNRFEGELHELRKLGVGLKYRENKDFVFARIERIVQKQRKEQLFIRWSSVAAGIMLLLGIMGYFIYSQEDGNEIIEIANIGPGSPKAELILPQGQVIELDSSFQEIVFAEHQSKVASVKNTLIYDAGMNVETIDFHTIRVPLGGEFNLQLSDNTRVHLNSGSSLRYPVRFAGDIREVFLTGEGFFEVTKDEERPFVVKTEEVDVRVLGTSFNVNAYPDEKVVATTLVEGKVRVGYGSKNFDLDPGMQFVYDREDKTANVRTVDMELYTSWKDGYYYFKQESLERIMDVLAKWYNLNVFFQNPELKNMEFGGRLKRYEDISYLLEKMEETQDVQFIIHGNTIIIKRKTD</sequence>
<protein>
    <recommendedName>
        <fullName evidence="6">FecR family protein</fullName>
    </recommendedName>
</protein>
<organism evidence="4 5">
    <name type="scientific">Butyricimonas faecihominis</name>
    <dbReference type="NCBI Taxonomy" id="1472416"/>
    <lineage>
        <taxon>Bacteria</taxon>
        <taxon>Pseudomonadati</taxon>
        <taxon>Bacteroidota</taxon>
        <taxon>Bacteroidia</taxon>
        <taxon>Bacteroidales</taxon>
        <taxon>Odoribacteraceae</taxon>
        <taxon>Butyricimonas</taxon>
    </lineage>
</organism>
<dbReference type="PANTHER" id="PTHR30273">
    <property type="entry name" value="PERIPLASMIC SIGNAL SENSOR AND SIGMA FACTOR ACTIVATOR FECR-RELATED"/>
    <property type="match status" value="1"/>
</dbReference>
<feature type="domain" description="Protein FecR C-terminal" evidence="3">
    <location>
        <begin position="310"/>
        <end position="379"/>
    </location>
</feature>
<dbReference type="InterPro" id="IPR012373">
    <property type="entry name" value="Ferrdict_sens_TM"/>
</dbReference>
<dbReference type="InterPro" id="IPR006860">
    <property type="entry name" value="FecR"/>
</dbReference>
<dbReference type="PANTHER" id="PTHR30273:SF2">
    <property type="entry name" value="PROTEIN FECR"/>
    <property type="match status" value="1"/>
</dbReference>
<name>A0A7W6I036_9BACT</name>
<keyword evidence="5" id="KW-1185">Reference proteome</keyword>
<evidence type="ECO:0000313" key="4">
    <source>
        <dbReference type="EMBL" id="MBB4028186.1"/>
    </source>
</evidence>
<dbReference type="FunFam" id="2.60.120.1440:FF:000001">
    <property type="entry name" value="Putative anti-sigma factor"/>
    <property type="match status" value="1"/>
</dbReference>
<dbReference type="Proteomes" id="UP000546007">
    <property type="component" value="Unassembled WGS sequence"/>
</dbReference>
<evidence type="ECO:0000259" key="2">
    <source>
        <dbReference type="Pfam" id="PF04773"/>
    </source>
</evidence>
<dbReference type="EMBL" id="JACIES010000019">
    <property type="protein sequence ID" value="MBB4028186.1"/>
    <property type="molecule type" value="Genomic_DNA"/>
</dbReference>
<dbReference type="GO" id="GO:0016989">
    <property type="term" value="F:sigma factor antagonist activity"/>
    <property type="evidence" value="ECO:0007669"/>
    <property type="project" value="TreeGrafter"/>
</dbReference>
<evidence type="ECO:0000256" key="1">
    <source>
        <dbReference type="SAM" id="Phobius"/>
    </source>
</evidence>
<accession>A0A7W6I036</accession>
<dbReference type="AlphaFoldDB" id="A0A7W6I036"/>
<keyword evidence="1" id="KW-0812">Transmembrane</keyword>
<evidence type="ECO:0008006" key="6">
    <source>
        <dbReference type="Google" id="ProtNLM"/>
    </source>
</evidence>
<dbReference type="Gene3D" id="3.55.50.30">
    <property type="match status" value="1"/>
</dbReference>
<evidence type="ECO:0000259" key="3">
    <source>
        <dbReference type="Pfam" id="PF16344"/>
    </source>
</evidence>
<proteinExistence type="predicted"/>
<dbReference type="Pfam" id="PF16344">
    <property type="entry name" value="FecR_C"/>
    <property type="match status" value="1"/>
</dbReference>
<dbReference type="GeneID" id="93099720"/>
<comment type="caution">
    <text evidence="4">The sequence shown here is derived from an EMBL/GenBank/DDBJ whole genome shotgun (WGS) entry which is preliminary data.</text>
</comment>
<evidence type="ECO:0000313" key="5">
    <source>
        <dbReference type="Proteomes" id="UP000546007"/>
    </source>
</evidence>
<dbReference type="RefSeq" id="WP_124317279.1">
    <property type="nucleotide sequence ID" value="NZ_AP028155.1"/>
</dbReference>
<dbReference type="InterPro" id="IPR032508">
    <property type="entry name" value="FecR_C"/>
</dbReference>
<feature type="domain" description="FecR protein" evidence="2">
    <location>
        <begin position="173"/>
        <end position="268"/>
    </location>
</feature>
<dbReference type="Gene3D" id="2.60.120.1440">
    <property type="match status" value="1"/>
</dbReference>
<dbReference type="Pfam" id="PF04773">
    <property type="entry name" value="FecR"/>
    <property type="match status" value="1"/>
</dbReference>
<dbReference type="OrthoDB" id="1493027at2"/>